<gene>
    <name evidence="2" type="ORF">SS50377_25195</name>
</gene>
<keyword evidence="3" id="KW-1185">Reference proteome</keyword>
<accession>A0A9P8RXN8</accession>
<dbReference type="GeneID" id="94299218"/>
<evidence type="ECO:0000313" key="2">
    <source>
        <dbReference type="EMBL" id="KAH0573077.1"/>
    </source>
</evidence>
<name>A0A9P8RXN8_9EUKA</name>
<organism evidence="2 3">
    <name type="scientific">Spironucleus salmonicida</name>
    <dbReference type="NCBI Taxonomy" id="348837"/>
    <lineage>
        <taxon>Eukaryota</taxon>
        <taxon>Metamonada</taxon>
        <taxon>Diplomonadida</taxon>
        <taxon>Hexamitidae</taxon>
        <taxon>Hexamitinae</taxon>
        <taxon>Spironucleus</taxon>
    </lineage>
</organism>
<dbReference type="KEGG" id="ssao:94299218"/>
<protein>
    <submittedName>
        <fullName evidence="2">Uncharacterized protein</fullName>
    </submittedName>
</protein>
<dbReference type="EMBL" id="AUWU02000005">
    <property type="protein sequence ID" value="KAH0573077.1"/>
    <property type="molecule type" value="Genomic_DNA"/>
</dbReference>
<evidence type="ECO:0000313" key="3">
    <source>
        <dbReference type="Proteomes" id="UP000018208"/>
    </source>
</evidence>
<reference evidence="2 3" key="1">
    <citation type="journal article" date="2014" name="PLoS Genet.">
        <title>The Genome of Spironucleus salmonicida Highlights a Fish Pathogen Adapted to Fluctuating Environments.</title>
        <authorList>
            <person name="Xu F."/>
            <person name="Jerlstrom-Hultqvist J."/>
            <person name="Einarsson E."/>
            <person name="Astvaldsson A."/>
            <person name="Svard S.G."/>
            <person name="Andersson J.O."/>
        </authorList>
    </citation>
    <scope>NUCLEOTIDE SEQUENCE [LARGE SCALE GENOMIC DNA]</scope>
    <source>
        <strain evidence="2 3">ATCC 50377</strain>
    </source>
</reference>
<keyword evidence="1" id="KW-0175">Coiled coil</keyword>
<sequence length="220" mass="25929">MIKIQSEIQYIKLYYNFNFHLIIQFRMNRYHVADSILSQLNYQNRIQFKKLQKLLQENVNLTVKNQEINSSISQYQDDLDALDQHYQMMKKCFYFAARDIQDVEEGAKANAQRLSTLQSLNKKLRNRIHKVEDTNSKLVSSNTFLQGQCKQLIQYEIQNDLIKDKLAKRDQQLLEAERRAFIAEERSESMVKIIQVYATEAEQLQGAQVLQLARPTADMT</sequence>
<feature type="coiled-coil region" evidence="1">
    <location>
        <begin position="51"/>
        <end position="85"/>
    </location>
</feature>
<comment type="caution">
    <text evidence="2">The sequence shown here is derived from an EMBL/GenBank/DDBJ whole genome shotgun (WGS) entry which is preliminary data.</text>
</comment>
<dbReference type="Proteomes" id="UP000018208">
    <property type="component" value="Unassembled WGS sequence"/>
</dbReference>
<dbReference type="RefSeq" id="XP_067763850.1">
    <property type="nucleotide sequence ID" value="XM_067909029.1"/>
</dbReference>
<dbReference type="AlphaFoldDB" id="A0A9P8RXN8"/>
<evidence type="ECO:0000256" key="1">
    <source>
        <dbReference type="SAM" id="Coils"/>
    </source>
</evidence>
<proteinExistence type="predicted"/>